<sequence length="139" mass="16428">MYDDETAMELFLEAKQNYQDRGMIKWIGFYLSDHTALLNKDNQQRYKENLQKSQQTLEEIGLLLQQSYTQNKRIALQLEALDSERKYYDDLVGRVIGQKEQLIYLATDEEDMIHLEIEQIRHVRLLGANKILTKDESDA</sequence>
<evidence type="ECO:0000313" key="2">
    <source>
        <dbReference type="Proteomes" id="UP000664357"/>
    </source>
</evidence>
<reference evidence="1 2" key="2">
    <citation type="submission" date="2024-02" db="EMBL/GenBank/DDBJ databases">
        <title>The Genome Sequence of Enterococcus sp. DIV0159.</title>
        <authorList>
            <person name="Earl A."/>
            <person name="Manson A."/>
            <person name="Gilmore M."/>
            <person name="Sanders J."/>
            <person name="Shea T."/>
            <person name="Howe W."/>
            <person name="Livny J."/>
            <person name="Cuomo C."/>
            <person name="Neafsey D."/>
            <person name="Birren B."/>
        </authorList>
    </citation>
    <scope>NUCLEOTIDE SEQUENCE [LARGE SCALE GENOMIC DNA]</scope>
    <source>
        <strain evidence="1 2">665A</strain>
    </source>
</reference>
<accession>A0ABV0EUX6</accession>
<protein>
    <submittedName>
        <fullName evidence="1">Uncharacterized protein</fullName>
    </submittedName>
</protein>
<comment type="caution">
    <text evidence="1">The sequence shown here is derived from an EMBL/GenBank/DDBJ whole genome shotgun (WGS) entry which is preliminary data.</text>
</comment>
<keyword evidence="2" id="KW-1185">Reference proteome</keyword>
<gene>
    <name evidence="1" type="ORF">JZO67_003691</name>
</gene>
<organism evidence="1 2">
    <name type="scientific">Candidatus Enterococcus ferrettii</name>
    <dbReference type="NCBI Taxonomy" id="2815324"/>
    <lineage>
        <taxon>Bacteria</taxon>
        <taxon>Bacillati</taxon>
        <taxon>Bacillota</taxon>
        <taxon>Bacilli</taxon>
        <taxon>Lactobacillales</taxon>
        <taxon>Enterococcaceae</taxon>
        <taxon>Enterococcus</taxon>
    </lineage>
</organism>
<dbReference type="EMBL" id="JAFREL020000003">
    <property type="protein sequence ID" value="MEO1771710.1"/>
    <property type="molecule type" value="Genomic_DNA"/>
</dbReference>
<dbReference type="Proteomes" id="UP000664357">
    <property type="component" value="Unassembled WGS sequence"/>
</dbReference>
<evidence type="ECO:0000313" key="1">
    <source>
        <dbReference type="EMBL" id="MEO1771710.1"/>
    </source>
</evidence>
<name>A0ABV0EUX6_9ENTE</name>
<dbReference type="RefSeq" id="WP_347298923.1">
    <property type="nucleotide sequence ID" value="NZ_JAFREL020000003.1"/>
</dbReference>
<reference evidence="1 2" key="1">
    <citation type="submission" date="2021-03" db="EMBL/GenBank/DDBJ databases">
        <authorList>
            <person name="Gilmore M.S."/>
            <person name="Schwartzman J."/>
            <person name="Van Tyne D."/>
            <person name="Martin M."/>
            <person name="Earl A.M."/>
            <person name="Manson A.L."/>
            <person name="Straub T."/>
            <person name="Salamzade R."/>
            <person name="Saavedra J."/>
            <person name="Lebreton F."/>
            <person name="Prichula J."/>
            <person name="Schaufler K."/>
            <person name="Gaca A."/>
            <person name="Sgardioli B."/>
            <person name="Wagenaar J."/>
            <person name="Strong T."/>
        </authorList>
    </citation>
    <scope>NUCLEOTIDE SEQUENCE [LARGE SCALE GENOMIC DNA]</scope>
    <source>
        <strain evidence="1 2">665A</strain>
    </source>
</reference>
<proteinExistence type="predicted"/>